<accession>A0ABR7GFC3</accession>
<keyword evidence="1" id="KW-0472">Membrane</keyword>
<keyword evidence="1" id="KW-1133">Transmembrane helix</keyword>
<reference evidence="2 3" key="1">
    <citation type="submission" date="2020-08" db="EMBL/GenBank/DDBJ databases">
        <title>Genome public.</title>
        <authorList>
            <person name="Liu C."/>
            <person name="Sun Q."/>
        </authorList>
    </citation>
    <scope>NUCLEOTIDE SEQUENCE [LARGE SCALE GENOMIC DNA]</scope>
    <source>
        <strain evidence="2 3">NSJ-9</strain>
    </source>
</reference>
<dbReference type="InterPro" id="IPR010699">
    <property type="entry name" value="DUF1275"/>
</dbReference>
<keyword evidence="1" id="KW-0812">Transmembrane</keyword>
<organism evidence="2 3">
    <name type="scientific">Roseburia lenta</name>
    <dbReference type="NCBI Taxonomy" id="2763061"/>
    <lineage>
        <taxon>Bacteria</taxon>
        <taxon>Bacillati</taxon>
        <taxon>Bacillota</taxon>
        <taxon>Clostridia</taxon>
        <taxon>Lachnospirales</taxon>
        <taxon>Lachnospiraceae</taxon>
        <taxon>Roseburia</taxon>
    </lineage>
</organism>
<keyword evidence="3" id="KW-1185">Reference proteome</keyword>
<dbReference type="PANTHER" id="PTHR37314:SF4">
    <property type="entry name" value="UPF0700 TRANSMEMBRANE PROTEIN YOAK"/>
    <property type="match status" value="1"/>
</dbReference>
<evidence type="ECO:0000256" key="1">
    <source>
        <dbReference type="SAM" id="Phobius"/>
    </source>
</evidence>
<dbReference type="EMBL" id="JACOPG010000002">
    <property type="protein sequence ID" value="MBC5686147.1"/>
    <property type="molecule type" value="Genomic_DNA"/>
</dbReference>
<comment type="caution">
    <text evidence="2">The sequence shown here is derived from an EMBL/GenBank/DDBJ whole genome shotgun (WGS) entry which is preliminary data.</text>
</comment>
<evidence type="ECO:0000313" key="3">
    <source>
        <dbReference type="Proteomes" id="UP000643810"/>
    </source>
</evidence>
<name>A0ABR7GFC3_9FIRM</name>
<proteinExistence type="predicted"/>
<dbReference type="Pfam" id="PF06912">
    <property type="entry name" value="DUF1275"/>
    <property type="match status" value="1"/>
</dbReference>
<feature type="transmembrane region" description="Helical" evidence="1">
    <location>
        <begin position="175"/>
        <end position="194"/>
    </location>
</feature>
<feature type="transmembrane region" description="Helical" evidence="1">
    <location>
        <begin position="200"/>
        <end position="219"/>
    </location>
</feature>
<protein>
    <submittedName>
        <fullName evidence="2">DUF1275 domain-containing protein</fullName>
    </submittedName>
</protein>
<dbReference type="Proteomes" id="UP000643810">
    <property type="component" value="Unassembled WGS sequence"/>
</dbReference>
<dbReference type="RefSeq" id="WP_118280405.1">
    <property type="nucleotide sequence ID" value="NZ_JACOPG010000002.1"/>
</dbReference>
<feature type="transmembrane region" description="Helical" evidence="1">
    <location>
        <begin position="63"/>
        <end position="81"/>
    </location>
</feature>
<feature type="transmembrane region" description="Helical" evidence="1">
    <location>
        <begin position="93"/>
        <end position="113"/>
    </location>
</feature>
<sequence>MEEKKKQKMQTSETFLLSAILAVSGGFQDAYTYNVRGEVFSNAQTGNVVLMSQHFLMGDWYKALHYLFPIVAFAFGVLVAEQIGHKYKYAKHIHWRQIIVVIEMTLLFVVGFIPAKYNMAANMIVSFACSMQVQTFRKVHGYGYASTMCIGNLRSGTESLSVYLRDHQKGALKKAAHYYGIILIFALGAGLGGICSLHWGMKAIWVSSALLLGTFLMMVKERR</sequence>
<gene>
    <name evidence="2" type="ORF">H8R94_05930</name>
</gene>
<evidence type="ECO:0000313" key="2">
    <source>
        <dbReference type="EMBL" id="MBC5686147.1"/>
    </source>
</evidence>
<dbReference type="PANTHER" id="PTHR37314">
    <property type="entry name" value="SLR0142 PROTEIN"/>
    <property type="match status" value="1"/>
</dbReference>